<reference evidence="2 3" key="1">
    <citation type="submission" date="2022-11" db="EMBL/GenBank/DDBJ databases">
        <title>Whole genome sequence of Eschrichtius robustus ER-17-0199.</title>
        <authorList>
            <person name="Bruniche-Olsen A."/>
            <person name="Black A.N."/>
            <person name="Fields C.J."/>
            <person name="Walden K."/>
            <person name="Dewoody J.A."/>
        </authorList>
    </citation>
    <scope>NUCLEOTIDE SEQUENCE [LARGE SCALE GENOMIC DNA]</scope>
    <source>
        <strain evidence="2">ER-17-0199</strain>
        <tissue evidence="2">Blubber</tissue>
    </source>
</reference>
<comment type="caution">
    <text evidence="2">The sequence shown here is derived from an EMBL/GenBank/DDBJ whole genome shotgun (WGS) entry which is preliminary data.</text>
</comment>
<feature type="region of interest" description="Disordered" evidence="1">
    <location>
        <begin position="13"/>
        <end position="47"/>
    </location>
</feature>
<evidence type="ECO:0000313" key="2">
    <source>
        <dbReference type="EMBL" id="KAJ8789102.1"/>
    </source>
</evidence>
<gene>
    <name evidence="2" type="ORF">J1605_022259</name>
</gene>
<organism evidence="2 3">
    <name type="scientific">Eschrichtius robustus</name>
    <name type="common">California gray whale</name>
    <name type="synonym">Eschrichtius gibbosus</name>
    <dbReference type="NCBI Taxonomy" id="9764"/>
    <lineage>
        <taxon>Eukaryota</taxon>
        <taxon>Metazoa</taxon>
        <taxon>Chordata</taxon>
        <taxon>Craniata</taxon>
        <taxon>Vertebrata</taxon>
        <taxon>Euteleostomi</taxon>
        <taxon>Mammalia</taxon>
        <taxon>Eutheria</taxon>
        <taxon>Laurasiatheria</taxon>
        <taxon>Artiodactyla</taxon>
        <taxon>Whippomorpha</taxon>
        <taxon>Cetacea</taxon>
        <taxon>Mysticeti</taxon>
        <taxon>Eschrichtiidae</taxon>
        <taxon>Eschrichtius</taxon>
    </lineage>
</organism>
<sequence>MCHGSPDIGELGVCSGVVGKPTSTPPTSANKKENSEEKTGDVKNKEDGQKYSICAGEKYTLAAQDLVMRARGVLKDRGWRISNDRLGSGDDISVYVIPLIHGNKLS</sequence>
<name>A0AB34HCH5_ESCRO</name>
<protein>
    <submittedName>
        <fullName evidence="2">Uncharacterized protein</fullName>
    </submittedName>
</protein>
<accession>A0AB34HCH5</accession>
<proteinExistence type="predicted"/>
<keyword evidence="3" id="KW-1185">Reference proteome</keyword>
<dbReference type="EMBL" id="JAIQCJ010001529">
    <property type="protein sequence ID" value="KAJ8789102.1"/>
    <property type="molecule type" value="Genomic_DNA"/>
</dbReference>
<evidence type="ECO:0000256" key="1">
    <source>
        <dbReference type="SAM" id="MobiDB-lite"/>
    </source>
</evidence>
<dbReference type="Proteomes" id="UP001159641">
    <property type="component" value="Unassembled WGS sequence"/>
</dbReference>
<evidence type="ECO:0000313" key="3">
    <source>
        <dbReference type="Proteomes" id="UP001159641"/>
    </source>
</evidence>
<dbReference type="AlphaFoldDB" id="A0AB34HCH5"/>
<feature type="compositionally biased region" description="Basic and acidic residues" evidence="1">
    <location>
        <begin position="30"/>
        <end position="47"/>
    </location>
</feature>